<proteinExistence type="predicted"/>
<dbReference type="CDD" id="cd00077">
    <property type="entry name" value="HDc"/>
    <property type="match status" value="1"/>
</dbReference>
<dbReference type="Pfam" id="PF08668">
    <property type="entry name" value="HDOD"/>
    <property type="match status" value="1"/>
</dbReference>
<evidence type="ECO:0000313" key="4">
    <source>
        <dbReference type="Proteomes" id="UP000199600"/>
    </source>
</evidence>
<evidence type="ECO:0000256" key="1">
    <source>
        <dbReference type="SAM" id="MobiDB-lite"/>
    </source>
</evidence>
<feature type="compositionally biased region" description="Acidic residues" evidence="1">
    <location>
        <begin position="1"/>
        <end position="19"/>
    </location>
</feature>
<organism evidence="3 4">
    <name type="scientific">Candidatus Propionivibrio aalborgensis</name>
    <dbReference type="NCBI Taxonomy" id="1860101"/>
    <lineage>
        <taxon>Bacteria</taxon>
        <taxon>Pseudomonadati</taxon>
        <taxon>Pseudomonadota</taxon>
        <taxon>Betaproteobacteria</taxon>
        <taxon>Rhodocyclales</taxon>
        <taxon>Rhodocyclaceae</taxon>
        <taxon>Propionivibrio</taxon>
    </lineage>
</organism>
<dbReference type="Proteomes" id="UP000199600">
    <property type="component" value="Unassembled WGS sequence"/>
</dbReference>
<dbReference type="InterPro" id="IPR052340">
    <property type="entry name" value="RNase_Y/CdgJ"/>
</dbReference>
<dbReference type="InterPro" id="IPR003607">
    <property type="entry name" value="HD/PDEase_dom"/>
</dbReference>
<dbReference type="PANTHER" id="PTHR33525">
    <property type="match status" value="1"/>
</dbReference>
<gene>
    <name evidence="3" type="ORF">PROAA_1220003</name>
</gene>
<dbReference type="Gene3D" id="1.10.3210.10">
    <property type="entry name" value="Hypothetical protein af1432"/>
    <property type="match status" value="1"/>
</dbReference>
<evidence type="ECO:0000259" key="2">
    <source>
        <dbReference type="PROSITE" id="PS51833"/>
    </source>
</evidence>
<dbReference type="AlphaFoldDB" id="A0A1A8XIA8"/>
<protein>
    <submittedName>
        <fullName evidence="3">HDIG protein</fullName>
    </submittedName>
</protein>
<dbReference type="InterPro" id="IPR013976">
    <property type="entry name" value="HDOD"/>
</dbReference>
<accession>A0A1A8XIA8</accession>
<dbReference type="SUPFAM" id="SSF109604">
    <property type="entry name" value="HD-domain/PDEase-like"/>
    <property type="match status" value="1"/>
</dbReference>
<dbReference type="RefSeq" id="WP_186409665.1">
    <property type="nucleotide sequence ID" value="NZ_FLQY01000027.1"/>
</dbReference>
<sequence>MKTNEEQDQEQIQEPEPDPTVDKFGEALNATRFRMLEDIARELAGDVVFPTYFDAALRLRKELQNPDLPTARIAKIVGIEPLTAAKLMQLANSAYYSRDGSKAKDLRAAINRLGVDVVRTTALAIAMAQLLHSKDMAIFGNLAGALWDHSIRTAAAARILARTYTRINPDEALLAGLVHDLGAFYMLYRAVQYPELLLRPDTVKYIIMRWHEGVGVTLLNALGMPEEIVNATIDHDQPRPISTTVRTLSDIVYVGNIIAGTHFEWSRQDTDPDAGDAGSVRQSFKDLLPEVEADTMEMLSVFK</sequence>
<keyword evidence="4" id="KW-1185">Reference proteome</keyword>
<dbReference type="PROSITE" id="PS51833">
    <property type="entry name" value="HDOD"/>
    <property type="match status" value="1"/>
</dbReference>
<reference evidence="3 4" key="1">
    <citation type="submission" date="2016-06" db="EMBL/GenBank/DDBJ databases">
        <authorList>
            <person name="Kjaerup R.B."/>
            <person name="Dalgaard T.S."/>
            <person name="Juul-Madsen H.R."/>
        </authorList>
    </citation>
    <scope>NUCLEOTIDE SEQUENCE [LARGE SCALE GENOMIC DNA]</scope>
    <source>
        <strain evidence="3">2</strain>
    </source>
</reference>
<feature type="region of interest" description="Disordered" evidence="1">
    <location>
        <begin position="1"/>
        <end position="22"/>
    </location>
</feature>
<dbReference type="PANTHER" id="PTHR33525:SF3">
    <property type="entry name" value="RIBONUCLEASE Y"/>
    <property type="match status" value="1"/>
</dbReference>
<feature type="domain" description="HDOD" evidence="2">
    <location>
        <begin position="49"/>
        <end position="238"/>
    </location>
</feature>
<dbReference type="EMBL" id="FLQY01000027">
    <property type="protein sequence ID" value="SBT04112.1"/>
    <property type="molecule type" value="Genomic_DNA"/>
</dbReference>
<name>A0A1A8XIA8_9RHOO</name>
<evidence type="ECO:0000313" key="3">
    <source>
        <dbReference type="EMBL" id="SBT04112.1"/>
    </source>
</evidence>